<gene>
    <name evidence="8" type="ORF">CCAX7_39510</name>
</gene>
<proteinExistence type="inferred from homology"/>
<evidence type="ECO:0000313" key="8">
    <source>
        <dbReference type="EMBL" id="BDI31900.1"/>
    </source>
</evidence>
<evidence type="ECO:0000313" key="9">
    <source>
        <dbReference type="Proteomes" id="UP000287394"/>
    </source>
</evidence>
<dbReference type="AlphaFoldDB" id="A0A402D3K8"/>
<keyword evidence="9" id="KW-1185">Reference proteome</keyword>
<evidence type="ECO:0000256" key="1">
    <source>
        <dbReference type="ARBA" id="ARBA00004496"/>
    </source>
</evidence>
<dbReference type="RefSeq" id="WP_165864545.1">
    <property type="nucleotide sequence ID" value="NZ_AP025739.1"/>
</dbReference>
<dbReference type="GO" id="GO:0045936">
    <property type="term" value="P:negative regulation of phosphate metabolic process"/>
    <property type="evidence" value="ECO:0007669"/>
    <property type="project" value="InterPro"/>
</dbReference>
<evidence type="ECO:0000256" key="6">
    <source>
        <dbReference type="ARBA" id="ARBA00022592"/>
    </source>
</evidence>
<dbReference type="NCBIfam" id="TIGR02135">
    <property type="entry name" value="phoU_full"/>
    <property type="match status" value="1"/>
</dbReference>
<comment type="function">
    <text evidence="7">Plays a role in the regulation of phosphate uptake.</text>
</comment>
<comment type="similarity">
    <text evidence="2 7">Belongs to the PhoU family.</text>
</comment>
<dbReference type="Pfam" id="PF01895">
    <property type="entry name" value="PhoU"/>
    <property type="match status" value="2"/>
</dbReference>
<protein>
    <recommendedName>
        <fullName evidence="7">Phosphate-specific transport system accessory protein PhoU</fullName>
    </recommendedName>
</protein>
<dbReference type="Gene3D" id="1.20.58.220">
    <property type="entry name" value="Phosphate transport system protein phou homolog 2, domain 2"/>
    <property type="match status" value="1"/>
</dbReference>
<keyword evidence="6 7" id="KW-0592">Phosphate transport</keyword>
<evidence type="ECO:0000256" key="2">
    <source>
        <dbReference type="ARBA" id="ARBA00008107"/>
    </source>
</evidence>
<dbReference type="PANTHER" id="PTHR42930">
    <property type="entry name" value="PHOSPHATE-SPECIFIC TRANSPORT SYSTEM ACCESSORY PROTEIN PHOU"/>
    <property type="match status" value="1"/>
</dbReference>
<dbReference type="GO" id="GO:0030643">
    <property type="term" value="P:intracellular phosphate ion homeostasis"/>
    <property type="evidence" value="ECO:0007669"/>
    <property type="project" value="InterPro"/>
</dbReference>
<dbReference type="GO" id="GO:0006817">
    <property type="term" value="P:phosphate ion transport"/>
    <property type="evidence" value="ECO:0007669"/>
    <property type="project" value="UniProtKB-KW"/>
</dbReference>
<reference evidence="8 9" key="1">
    <citation type="journal article" date="2019" name="Int. J. Syst. Evol. Microbiol.">
        <title>Capsulimonas corticalis gen. nov., sp. nov., an aerobic capsulated bacterium, of a novel bacterial order, Capsulimonadales ord. nov., of the class Armatimonadia of the phylum Armatimonadetes.</title>
        <authorList>
            <person name="Li J."/>
            <person name="Kudo C."/>
            <person name="Tonouchi A."/>
        </authorList>
    </citation>
    <scope>NUCLEOTIDE SEQUENCE [LARGE SCALE GENOMIC DNA]</scope>
    <source>
        <strain evidence="8 9">AX-7</strain>
    </source>
</reference>
<dbReference type="GO" id="GO:0005737">
    <property type="term" value="C:cytoplasm"/>
    <property type="evidence" value="ECO:0007669"/>
    <property type="project" value="UniProtKB-SubCell"/>
</dbReference>
<dbReference type="PIRSF" id="PIRSF003107">
    <property type="entry name" value="PhoU"/>
    <property type="match status" value="1"/>
</dbReference>
<dbReference type="FunFam" id="1.20.58.220:FF:000004">
    <property type="entry name" value="Phosphate-specific transport system accessory protein PhoU"/>
    <property type="match status" value="1"/>
</dbReference>
<dbReference type="KEGG" id="ccot:CCAX7_39510"/>
<evidence type="ECO:0000256" key="7">
    <source>
        <dbReference type="PIRNR" id="PIRNR003107"/>
    </source>
</evidence>
<dbReference type="InterPro" id="IPR026022">
    <property type="entry name" value="PhoU_dom"/>
</dbReference>
<name>A0A402D3K8_9BACT</name>
<keyword evidence="5 7" id="KW-0963">Cytoplasm</keyword>
<sequence>MQTTRQTYHEELGGLERLLLQMGTLAIDMVTEAVESLKHGDLALSEKVIANDDVVDGMDQQIEALCMRLLALQQPMAKDLRKIGTAMKVITDLERIGDHAVDIAKISRKMVHQFFISKPLVDVSALGEMTTSMLRNSLEALVRHDTNLAKQICVDDDRVDDEFKALREQLLSPQREDISRTAASAYMLLAVVALERIADHATNIAERVYYIETGHMEHLARAHRLEGGAPPSGE</sequence>
<organism evidence="8 9">
    <name type="scientific">Capsulimonas corticalis</name>
    <dbReference type="NCBI Taxonomy" id="2219043"/>
    <lineage>
        <taxon>Bacteria</taxon>
        <taxon>Bacillati</taxon>
        <taxon>Armatimonadota</taxon>
        <taxon>Armatimonadia</taxon>
        <taxon>Capsulimonadales</taxon>
        <taxon>Capsulimonadaceae</taxon>
        <taxon>Capsulimonas</taxon>
    </lineage>
</organism>
<evidence type="ECO:0000256" key="4">
    <source>
        <dbReference type="ARBA" id="ARBA00022448"/>
    </source>
</evidence>
<evidence type="ECO:0000256" key="3">
    <source>
        <dbReference type="ARBA" id="ARBA00011738"/>
    </source>
</evidence>
<dbReference type="SUPFAM" id="SSF109755">
    <property type="entry name" value="PhoU-like"/>
    <property type="match status" value="1"/>
</dbReference>
<dbReference type="InterPro" id="IPR028366">
    <property type="entry name" value="PhoU"/>
</dbReference>
<dbReference type="PANTHER" id="PTHR42930:SF3">
    <property type="entry name" value="PHOSPHATE-SPECIFIC TRANSPORT SYSTEM ACCESSORY PROTEIN PHOU"/>
    <property type="match status" value="1"/>
</dbReference>
<comment type="subcellular location">
    <subcellularLocation>
        <location evidence="1 7">Cytoplasm</location>
    </subcellularLocation>
</comment>
<dbReference type="Proteomes" id="UP000287394">
    <property type="component" value="Chromosome"/>
</dbReference>
<keyword evidence="4 7" id="KW-0813">Transport</keyword>
<comment type="subunit">
    <text evidence="3 7">Homodimer.</text>
</comment>
<evidence type="ECO:0000256" key="5">
    <source>
        <dbReference type="ARBA" id="ARBA00022490"/>
    </source>
</evidence>
<dbReference type="InterPro" id="IPR038078">
    <property type="entry name" value="PhoU-like_sf"/>
</dbReference>
<dbReference type="EMBL" id="AP025739">
    <property type="protein sequence ID" value="BDI31900.1"/>
    <property type="molecule type" value="Genomic_DNA"/>
</dbReference>
<accession>A0A402D3K8</accession>